<dbReference type="PROSITE" id="PS51755">
    <property type="entry name" value="OMPR_PHOB"/>
    <property type="match status" value="1"/>
</dbReference>
<dbReference type="InterPro" id="IPR036388">
    <property type="entry name" value="WH-like_DNA-bd_sf"/>
</dbReference>
<evidence type="ECO:0000313" key="12">
    <source>
        <dbReference type="Proteomes" id="UP001500831"/>
    </source>
</evidence>
<feature type="repeat" description="TPR" evidence="7">
    <location>
        <begin position="819"/>
        <end position="852"/>
    </location>
</feature>
<dbReference type="Gene3D" id="1.10.10.10">
    <property type="entry name" value="Winged helix-like DNA-binding domain superfamily/Winged helix DNA-binding domain"/>
    <property type="match status" value="2"/>
</dbReference>
<keyword evidence="6" id="KW-0804">Transcription</keyword>
<evidence type="ECO:0000313" key="11">
    <source>
        <dbReference type="EMBL" id="GAA2903988.1"/>
    </source>
</evidence>
<keyword evidence="5 8" id="KW-0238">DNA-binding</keyword>
<dbReference type="InterPro" id="IPR011990">
    <property type="entry name" value="TPR-like_helical_dom_sf"/>
</dbReference>
<evidence type="ECO:0000256" key="5">
    <source>
        <dbReference type="ARBA" id="ARBA00023125"/>
    </source>
</evidence>
<evidence type="ECO:0000256" key="7">
    <source>
        <dbReference type="PROSITE-ProRule" id="PRU00339"/>
    </source>
</evidence>
<evidence type="ECO:0000256" key="3">
    <source>
        <dbReference type="ARBA" id="ARBA00022803"/>
    </source>
</evidence>
<feature type="region of interest" description="Disordered" evidence="9">
    <location>
        <begin position="757"/>
        <end position="779"/>
    </location>
</feature>
<accession>A0ABN3W7B1</accession>
<evidence type="ECO:0000259" key="10">
    <source>
        <dbReference type="PROSITE" id="PS51755"/>
    </source>
</evidence>
<evidence type="ECO:0000256" key="1">
    <source>
        <dbReference type="ARBA" id="ARBA00005820"/>
    </source>
</evidence>
<feature type="domain" description="OmpR/PhoB-type" evidence="10">
    <location>
        <begin position="1"/>
        <end position="96"/>
    </location>
</feature>
<name>A0ABN3W7B1_9ACTN</name>
<dbReference type="Gene3D" id="1.25.40.10">
    <property type="entry name" value="Tetratricopeptide repeat domain"/>
    <property type="match status" value="3"/>
</dbReference>
<comment type="caution">
    <text evidence="11">The sequence shown here is derived from an EMBL/GenBank/DDBJ whole genome shotgun (WGS) entry which is preliminary data.</text>
</comment>
<dbReference type="InterPro" id="IPR016032">
    <property type="entry name" value="Sig_transdc_resp-reg_C-effctor"/>
</dbReference>
<keyword evidence="3 7" id="KW-0802">TPR repeat</keyword>
<dbReference type="SUPFAM" id="SSF48452">
    <property type="entry name" value="TPR-like"/>
    <property type="match status" value="2"/>
</dbReference>
<dbReference type="SMART" id="SM00028">
    <property type="entry name" value="TPR"/>
    <property type="match status" value="3"/>
</dbReference>
<evidence type="ECO:0000256" key="9">
    <source>
        <dbReference type="SAM" id="MobiDB-lite"/>
    </source>
</evidence>
<evidence type="ECO:0000256" key="2">
    <source>
        <dbReference type="ARBA" id="ARBA00022737"/>
    </source>
</evidence>
<dbReference type="Pfam" id="PF00486">
    <property type="entry name" value="Trans_reg_C"/>
    <property type="match status" value="1"/>
</dbReference>
<feature type="DNA-binding region" description="OmpR/PhoB-type" evidence="8">
    <location>
        <begin position="1"/>
        <end position="96"/>
    </location>
</feature>
<dbReference type="InterPro" id="IPR019734">
    <property type="entry name" value="TPR_rpt"/>
</dbReference>
<dbReference type="RefSeq" id="WP_344980514.1">
    <property type="nucleotide sequence ID" value="NZ_BAAAVI010000078.1"/>
</dbReference>
<dbReference type="Pfam" id="PF07719">
    <property type="entry name" value="TPR_2"/>
    <property type="match status" value="1"/>
</dbReference>
<dbReference type="SUPFAM" id="SSF46894">
    <property type="entry name" value="C-terminal effector domain of the bipartite response regulators"/>
    <property type="match status" value="1"/>
</dbReference>
<evidence type="ECO:0000256" key="6">
    <source>
        <dbReference type="ARBA" id="ARBA00023163"/>
    </source>
</evidence>
<gene>
    <name evidence="11" type="ORF">GCM10010517_70000</name>
</gene>
<feature type="region of interest" description="Disordered" evidence="9">
    <location>
        <begin position="893"/>
        <end position="931"/>
    </location>
</feature>
<reference evidence="11 12" key="1">
    <citation type="journal article" date="2019" name="Int. J. Syst. Evol. Microbiol.">
        <title>The Global Catalogue of Microorganisms (GCM) 10K type strain sequencing project: providing services to taxonomists for standard genome sequencing and annotation.</title>
        <authorList>
            <consortium name="The Broad Institute Genomics Platform"/>
            <consortium name="The Broad Institute Genome Sequencing Center for Infectious Disease"/>
            <person name="Wu L."/>
            <person name="Ma J."/>
        </authorList>
    </citation>
    <scope>NUCLEOTIDE SEQUENCE [LARGE SCALE GENOMIC DNA]</scope>
    <source>
        <strain evidence="11 12">JCM 6242</strain>
    </source>
</reference>
<organism evidence="11 12">
    <name type="scientific">Streptosporangium fragile</name>
    <dbReference type="NCBI Taxonomy" id="46186"/>
    <lineage>
        <taxon>Bacteria</taxon>
        <taxon>Bacillati</taxon>
        <taxon>Actinomycetota</taxon>
        <taxon>Actinomycetes</taxon>
        <taxon>Streptosporangiales</taxon>
        <taxon>Streptosporangiaceae</taxon>
        <taxon>Streptosporangium</taxon>
    </lineage>
</organism>
<keyword evidence="12" id="KW-1185">Reference proteome</keyword>
<dbReference type="Gene3D" id="3.40.50.300">
    <property type="entry name" value="P-loop containing nucleotide triphosphate hydrolases"/>
    <property type="match status" value="1"/>
</dbReference>
<dbReference type="InterPro" id="IPR005158">
    <property type="entry name" value="BTAD"/>
</dbReference>
<keyword evidence="4" id="KW-0805">Transcription regulation</keyword>
<sequence length="931" mass="101136">MWFRVLGTLEVRSGSHRLIRIGAAKQRTLLAVLLLNVNRPVHADRLVDALWPQRPPRTAAVALRTYVSALRQVLGLADRADPPLLSTVPGGYQLHISPSHLDLLTFEELAAQGRQALTDGRPGLAAERLRRALGLWRGRPFEDVPLDPRLGTELIRLEERRLAAQETWIDSQLALGHHGDLLAELGALVAEQPLRERLQAQWMLALYRSGRQAEALRAYRDLRRQLVQELGVEPSPPLQRLHRQILAGHADLTPPAGATGATGAQPGAPVVPRQLPRDIGGFIGRAAELARLSALAHPGERSGAPVIGTIDGMAAVGKTALAVHAAHRLADRFADGQLFIDLHGFTQGMPPVDPADALGRMLGALGVPGEQIPPDLDARAALYRTRLAGRRVLILLDNAAEESQVRPLLPGAPGCLTLITSRRRLAGLEDVRRLSLDVLPRDEALALFTRTAGERRLAGQPAGPLTEIVELCGRLPLAIRVAAARLRSRPGWTPAHLADRLRDRQHRLGELEVDRLSVTTAMDLSYHRLGSDLQGMYRLLGLHPGPDIERHAAAALAGTTLQHADRLLDDLVDAHLLQEPVSGRYRFHDLLRAHATATLADEDTEIDRRTALTRLFDHYVSAVPAAAEPAHPGAADHVPRVRRPVGPVPLPGGPARGAEWLDAELANLLAAAAHAAGHGWPVHARRLAVVLQRHLHTRAHHARVPHAALAPVGADRDRELAALCGLGDVHLAQGRSGEAAECFEQALEIARAVIGRGGGPDAPRAHARPAPGRSAEYSDYPDYPAYSEYSDYPDYPAYSEYSEYALEIARATGDRDGELRALTGLGFVHLLRGEYRTAADHYRRALKIARRVGDRGAQFEGLYGLARAHQATGHPAKALVYHQAALDIARDSGHPADQARSQPGPRAPRVRNASTSRPRPRATLPGRSEWF</sequence>
<dbReference type="Pfam" id="PF03704">
    <property type="entry name" value="BTAD"/>
    <property type="match status" value="1"/>
</dbReference>
<keyword evidence="2" id="KW-0677">Repeat</keyword>
<dbReference type="PANTHER" id="PTHR35807">
    <property type="entry name" value="TRANSCRIPTIONAL REGULATOR REDD-RELATED"/>
    <property type="match status" value="1"/>
</dbReference>
<dbReference type="CDD" id="cd15831">
    <property type="entry name" value="BTAD"/>
    <property type="match status" value="1"/>
</dbReference>
<dbReference type="InterPro" id="IPR051677">
    <property type="entry name" value="AfsR-DnrI-RedD_regulator"/>
</dbReference>
<evidence type="ECO:0000256" key="4">
    <source>
        <dbReference type="ARBA" id="ARBA00023015"/>
    </source>
</evidence>
<dbReference type="SUPFAM" id="SSF52540">
    <property type="entry name" value="P-loop containing nucleoside triphosphate hydrolases"/>
    <property type="match status" value="1"/>
</dbReference>
<dbReference type="Pfam" id="PF13424">
    <property type="entry name" value="TPR_12"/>
    <property type="match status" value="1"/>
</dbReference>
<dbReference type="SMART" id="SM01043">
    <property type="entry name" value="BTAD"/>
    <property type="match status" value="1"/>
</dbReference>
<dbReference type="Proteomes" id="UP001500831">
    <property type="component" value="Unassembled WGS sequence"/>
</dbReference>
<dbReference type="PROSITE" id="PS50005">
    <property type="entry name" value="TPR"/>
    <property type="match status" value="1"/>
</dbReference>
<proteinExistence type="inferred from homology"/>
<evidence type="ECO:0000256" key="8">
    <source>
        <dbReference type="PROSITE-ProRule" id="PRU01091"/>
    </source>
</evidence>
<dbReference type="EMBL" id="BAAAVI010000078">
    <property type="protein sequence ID" value="GAA2903988.1"/>
    <property type="molecule type" value="Genomic_DNA"/>
</dbReference>
<comment type="similarity">
    <text evidence="1">Belongs to the AfsR/DnrI/RedD regulatory family.</text>
</comment>
<dbReference type="InterPro" id="IPR013105">
    <property type="entry name" value="TPR_2"/>
</dbReference>
<dbReference type="PANTHER" id="PTHR35807:SF1">
    <property type="entry name" value="TRANSCRIPTIONAL REGULATOR REDD"/>
    <property type="match status" value="1"/>
</dbReference>
<dbReference type="InterPro" id="IPR001867">
    <property type="entry name" value="OmpR/PhoB-type_DNA-bd"/>
</dbReference>
<dbReference type="PRINTS" id="PR00364">
    <property type="entry name" value="DISEASERSIST"/>
</dbReference>
<protein>
    <submittedName>
        <fullName evidence="11">BTAD domain-containing putative transcriptional regulator</fullName>
    </submittedName>
</protein>
<dbReference type="InterPro" id="IPR027417">
    <property type="entry name" value="P-loop_NTPase"/>
</dbReference>
<dbReference type="SMART" id="SM00862">
    <property type="entry name" value="Trans_reg_C"/>
    <property type="match status" value="1"/>
</dbReference>